<dbReference type="AlphaFoldDB" id="A0A2P5B8N0"/>
<name>A0A2P5B8N0_PARAD</name>
<dbReference type="EMBL" id="JXTB01000336">
    <property type="protein sequence ID" value="PON45152.1"/>
    <property type="molecule type" value="Genomic_DNA"/>
</dbReference>
<reference evidence="2" key="1">
    <citation type="submission" date="2016-06" db="EMBL/GenBank/DDBJ databases">
        <title>Parallel loss of symbiosis genes in relatives of nitrogen-fixing non-legume Parasponia.</title>
        <authorList>
            <person name="Van Velzen R."/>
            <person name="Holmer R."/>
            <person name="Bu F."/>
            <person name="Rutten L."/>
            <person name="Van Zeijl A."/>
            <person name="Liu W."/>
            <person name="Santuari L."/>
            <person name="Cao Q."/>
            <person name="Sharma T."/>
            <person name="Shen D."/>
            <person name="Roswanjaya Y."/>
            <person name="Wardhani T."/>
            <person name="Kalhor M.S."/>
            <person name="Jansen J."/>
            <person name="Van den Hoogen J."/>
            <person name="Gungor B."/>
            <person name="Hartog M."/>
            <person name="Hontelez J."/>
            <person name="Verver J."/>
            <person name="Yang W.-C."/>
            <person name="Schijlen E."/>
            <person name="Repin R."/>
            <person name="Schilthuizen M."/>
            <person name="Schranz E."/>
            <person name="Heidstra R."/>
            <person name="Miyata K."/>
            <person name="Fedorova E."/>
            <person name="Kohlen W."/>
            <person name="Bisseling T."/>
            <person name="Smit S."/>
            <person name="Geurts R."/>
        </authorList>
    </citation>
    <scope>NUCLEOTIDE SEQUENCE [LARGE SCALE GENOMIC DNA]</scope>
    <source>
        <strain evidence="2">cv. WU1-14</strain>
    </source>
</reference>
<dbReference type="Proteomes" id="UP000237105">
    <property type="component" value="Unassembled WGS sequence"/>
</dbReference>
<evidence type="ECO:0000313" key="1">
    <source>
        <dbReference type="EMBL" id="PON45152.1"/>
    </source>
</evidence>
<evidence type="ECO:0000313" key="2">
    <source>
        <dbReference type="Proteomes" id="UP000237105"/>
    </source>
</evidence>
<organism evidence="1 2">
    <name type="scientific">Parasponia andersonii</name>
    <name type="common">Sponia andersonii</name>
    <dbReference type="NCBI Taxonomy" id="3476"/>
    <lineage>
        <taxon>Eukaryota</taxon>
        <taxon>Viridiplantae</taxon>
        <taxon>Streptophyta</taxon>
        <taxon>Embryophyta</taxon>
        <taxon>Tracheophyta</taxon>
        <taxon>Spermatophyta</taxon>
        <taxon>Magnoliopsida</taxon>
        <taxon>eudicotyledons</taxon>
        <taxon>Gunneridae</taxon>
        <taxon>Pentapetalae</taxon>
        <taxon>rosids</taxon>
        <taxon>fabids</taxon>
        <taxon>Rosales</taxon>
        <taxon>Cannabaceae</taxon>
        <taxon>Parasponia</taxon>
    </lineage>
</organism>
<accession>A0A2P5B8N0</accession>
<keyword evidence="2" id="KW-1185">Reference proteome</keyword>
<comment type="caution">
    <text evidence="1">The sequence shown here is derived from an EMBL/GenBank/DDBJ whole genome shotgun (WGS) entry which is preliminary data.</text>
</comment>
<sequence>MQVKLISIISHSINCLAFRFPYKKRLSYFKSLFHGALNGSCRNERSPQFDHKDSAHGYIMNILLDIMTLKFLGQHQNSIKYLTYLSIVKFLYSCMSNKISKTQIRRKSMYLPLSNFADKI</sequence>
<protein>
    <submittedName>
        <fullName evidence="1">Uncharacterized protein</fullName>
    </submittedName>
</protein>
<dbReference type="OrthoDB" id="10308143at2759"/>
<gene>
    <name evidence="1" type="ORF">PanWU01x14_260970</name>
</gene>
<proteinExistence type="predicted"/>